<dbReference type="AlphaFoldDB" id="A0A6J7EIK1"/>
<gene>
    <name evidence="2" type="ORF">UFOPK3402_01309</name>
</gene>
<dbReference type="PANTHER" id="PTHR39338">
    <property type="entry name" value="BLL5662 PROTEIN-RELATED"/>
    <property type="match status" value="1"/>
</dbReference>
<organism evidence="2">
    <name type="scientific">freshwater metagenome</name>
    <dbReference type="NCBI Taxonomy" id="449393"/>
    <lineage>
        <taxon>unclassified sequences</taxon>
        <taxon>metagenomes</taxon>
        <taxon>ecological metagenomes</taxon>
    </lineage>
</organism>
<dbReference type="InterPro" id="IPR008912">
    <property type="entry name" value="Uncharacterised_CoxE"/>
</dbReference>
<dbReference type="EMBL" id="CAFBLS010000166">
    <property type="protein sequence ID" value="CAB4880984.1"/>
    <property type="molecule type" value="Genomic_DNA"/>
</dbReference>
<dbReference type="Pfam" id="PF05762">
    <property type="entry name" value="VWA_CoxE"/>
    <property type="match status" value="1"/>
</dbReference>
<protein>
    <submittedName>
        <fullName evidence="2">Unannotated protein</fullName>
    </submittedName>
</protein>
<dbReference type="PIRSF" id="PIRSF010256">
    <property type="entry name" value="CoxE_vWa"/>
    <property type="match status" value="1"/>
</dbReference>
<evidence type="ECO:0000313" key="2">
    <source>
        <dbReference type="EMBL" id="CAB4880984.1"/>
    </source>
</evidence>
<feature type="region of interest" description="Disordered" evidence="1">
    <location>
        <begin position="143"/>
        <end position="163"/>
    </location>
</feature>
<evidence type="ECO:0000256" key="1">
    <source>
        <dbReference type="SAM" id="MobiDB-lite"/>
    </source>
</evidence>
<reference evidence="2" key="1">
    <citation type="submission" date="2020-05" db="EMBL/GenBank/DDBJ databases">
        <authorList>
            <person name="Chiriac C."/>
            <person name="Salcher M."/>
            <person name="Ghai R."/>
            <person name="Kavagutti S V."/>
        </authorList>
    </citation>
    <scope>NUCLEOTIDE SEQUENCE</scope>
</reference>
<feature type="compositionally biased region" description="Basic residues" evidence="1">
    <location>
        <begin position="154"/>
        <end position="163"/>
    </location>
</feature>
<dbReference type="InterPro" id="IPR011195">
    <property type="entry name" value="UCP010256"/>
</dbReference>
<name>A0A6J7EIK1_9ZZZZ</name>
<accession>A0A6J7EIK1</accession>
<feature type="compositionally biased region" description="Basic and acidic residues" evidence="1">
    <location>
        <begin position="143"/>
        <end position="153"/>
    </location>
</feature>
<feature type="region of interest" description="Disordered" evidence="1">
    <location>
        <begin position="89"/>
        <end position="118"/>
    </location>
</feature>
<dbReference type="PANTHER" id="PTHR39338:SF5">
    <property type="entry name" value="BLR6139 PROTEIN"/>
    <property type="match status" value="1"/>
</dbReference>
<sequence>MGGRGYARTVQPVTATIPPHEALPASVVTLVGRLRRSGLAVSTSEALDAMAATAAVGLGSRRDLRVALKAALVKDASHDVAFDRGFDATYPRTRRAQPEGQGIEAPGTQDPNTDDPALDDLVRALRDGDLEHVDDLLEAAIDRHGGSHDDGRSAGHHTQRTLRRMNIPNLYRRYLDQSQGETDLDRALETAEAAAAMEQMKRRMEDLVSGRMREDDGGASRQQLEDPEDRPLLRAGADELVAMRQAMRPLARRLATRLGNRRRRGTSGLDMRRTIRSSMGTGGVPVQPVLRRRRPTKPDLIVLCDVSGSTAQFAPFTLTLLHAVHQEFRRVRSFVFIDGIVEITDILASSPGVLDPQHLLARKGLIVKDGRSDYRRAFDAFIQTWGSAVTSKTTVIIAGDTRSHDREPATAQVAELEHLARRLYWLNPEPRAEWDSLDSRASEYARHCTDAFEVSTIRELIAAVAQIA</sequence>
<proteinExistence type="predicted"/>